<comment type="caution">
    <text evidence="1">The sequence shown here is derived from an EMBL/GenBank/DDBJ whole genome shotgun (WGS) entry which is preliminary data.</text>
</comment>
<evidence type="ECO:0000313" key="2">
    <source>
        <dbReference type="Proteomes" id="UP000814033"/>
    </source>
</evidence>
<dbReference type="Proteomes" id="UP000814033">
    <property type="component" value="Unassembled WGS sequence"/>
</dbReference>
<sequence>MASQILPSINRAVAALSPPPAVLSEDYDGLQYSWWFLVFRPALFKNELFLLGGALFYLAFYWFGSRANASKANAWLNAHLPLYAKHFSRPTEGGLTSDGYSDFFNFSTGRRLVASLHTVFTLRPRHDLLQYIYQTGWTLIDLNYAPKDEITLDFKLTLSASTPDFVWALVAKNELVSIRKERWDLTFTRTTEHAALPAFVTVFSEFADITDAVLKLAGPVVEALKDPKIQPYFRSLSITDQPSAHPTSLPYAHEKHVLLTLRALPHSQAALSEPLVAAVFTLIDALERVSLRPETKTKLKKVREELLKSLKEESEKEAREEAADAKAAAKKKAEEERIAGLSAAEQQKILDRDRKRNIRKSQSKVSSKAR</sequence>
<proteinExistence type="predicted"/>
<name>A0ACB8SBF7_9AGAM</name>
<dbReference type="EMBL" id="MU275839">
    <property type="protein sequence ID" value="KAI0053523.1"/>
    <property type="molecule type" value="Genomic_DNA"/>
</dbReference>
<reference evidence="1" key="1">
    <citation type="submission" date="2021-02" db="EMBL/GenBank/DDBJ databases">
        <authorList>
            <consortium name="DOE Joint Genome Institute"/>
            <person name="Ahrendt S."/>
            <person name="Looney B.P."/>
            <person name="Miyauchi S."/>
            <person name="Morin E."/>
            <person name="Drula E."/>
            <person name="Courty P.E."/>
            <person name="Chicoki N."/>
            <person name="Fauchery L."/>
            <person name="Kohler A."/>
            <person name="Kuo A."/>
            <person name="Labutti K."/>
            <person name="Pangilinan J."/>
            <person name="Lipzen A."/>
            <person name="Riley R."/>
            <person name="Andreopoulos W."/>
            <person name="He G."/>
            <person name="Johnson J."/>
            <person name="Barry K.W."/>
            <person name="Grigoriev I.V."/>
            <person name="Nagy L."/>
            <person name="Hibbett D."/>
            <person name="Henrissat B."/>
            <person name="Matheny P.B."/>
            <person name="Labbe J."/>
            <person name="Martin F."/>
        </authorList>
    </citation>
    <scope>NUCLEOTIDE SEQUENCE</scope>
    <source>
        <strain evidence="1">FP105234-sp</strain>
    </source>
</reference>
<gene>
    <name evidence="1" type="ORF">FA95DRAFT_1600674</name>
</gene>
<reference evidence="1" key="2">
    <citation type="journal article" date="2022" name="New Phytol.">
        <title>Evolutionary transition to the ectomycorrhizal habit in the genomes of a hyperdiverse lineage of mushroom-forming fungi.</title>
        <authorList>
            <person name="Looney B."/>
            <person name="Miyauchi S."/>
            <person name="Morin E."/>
            <person name="Drula E."/>
            <person name="Courty P.E."/>
            <person name="Kohler A."/>
            <person name="Kuo A."/>
            <person name="LaButti K."/>
            <person name="Pangilinan J."/>
            <person name="Lipzen A."/>
            <person name="Riley R."/>
            <person name="Andreopoulos W."/>
            <person name="He G."/>
            <person name="Johnson J."/>
            <person name="Nolan M."/>
            <person name="Tritt A."/>
            <person name="Barry K.W."/>
            <person name="Grigoriev I.V."/>
            <person name="Nagy L.G."/>
            <person name="Hibbett D."/>
            <person name="Henrissat B."/>
            <person name="Matheny P.B."/>
            <person name="Labbe J."/>
            <person name="Martin F.M."/>
        </authorList>
    </citation>
    <scope>NUCLEOTIDE SEQUENCE</scope>
    <source>
        <strain evidence="1">FP105234-sp</strain>
    </source>
</reference>
<evidence type="ECO:0000313" key="1">
    <source>
        <dbReference type="EMBL" id="KAI0053523.1"/>
    </source>
</evidence>
<accession>A0ACB8SBF7</accession>
<keyword evidence="2" id="KW-1185">Reference proteome</keyword>
<organism evidence="1 2">
    <name type="scientific">Auriscalpium vulgare</name>
    <dbReference type="NCBI Taxonomy" id="40419"/>
    <lineage>
        <taxon>Eukaryota</taxon>
        <taxon>Fungi</taxon>
        <taxon>Dikarya</taxon>
        <taxon>Basidiomycota</taxon>
        <taxon>Agaricomycotina</taxon>
        <taxon>Agaricomycetes</taxon>
        <taxon>Russulales</taxon>
        <taxon>Auriscalpiaceae</taxon>
        <taxon>Auriscalpium</taxon>
    </lineage>
</organism>
<protein>
    <submittedName>
        <fullName evidence="1">DUF1682-domain-containing protein</fullName>
    </submittedName>
</protein>